<dbReference type="Gramene" id="KGN65905">
    <property type="protein sequence ID" value="KGN65905"/>
    <property type="gene ID" value="Csa_1G537535"/>
</dbReference>
<accession>A0A0A0LVG6</accession>
<evidence type="ECO:0000313" key="1">
    <source>
        <dbReference type="EMBL" id="KGN65905.1"/>
    </source>
</evidence>
<reference evidence="1 2" key="3">
    <citation type="journal article" date="2010" name="BMC Genomics">
        <title>Transcriptome sequencing and comparative analysis of cucumber flowers with different sex types.</title>
        <authorList>
            <person name="Guo S."/>
            <person name="Zheng Y."/>
            <person name="Joung J.G."/>
            <person name="Liu S."/>
            <person name="Zhang Z."/>
            <person name="Crasta O.R."/>
            <person name="Sobral B.W."/>
            <person name="Xu Y."/>
            <person name="Huang S."/>
            <person name="Fei Z."/>
        </authorList>
    </citation>
    <scope>NUCLEOTIDE SEQUENCE [LARGE SCALE GENOMIC DNA]</scope>
    <source>
        <strain evidence="2">cv. 9930</strain>
    </source>
</reference>
<name>A0A0A0LVG6_CUCSA</name>
<organism evidence="1 2">
    <name type="scientific">Cucumis sativus</name>
    <name type="common">Cucumber</name>
    <dbReference type="NCBI Taxonomy" id="3659"/>
    <lineage>
        <taxon>Eukaryota</taxon>
        <taxon>Viridiplantae</taxon>
        <taxon>Streptophyta</taxon>
        <taxon>Embryophyta</taxon>
        <taxon>Tracheophyta</taxon>
        <taxon>Spermatophyta</taxon>
        <taxon>Magnoliopsida</taxon>
        <taxon>eudicotyledons</taxon>
        <taxon>Gunneridae</taxon>
        <taxon>Pentapetalae</taxon>
        <taxon>rosids</taxon>
        <taxon>fabids</taxon>
        <taxon>Cucurbitales</taxon>
        <taxon>Cucurbitaceae</taxon>
        <taxon>Benincaseae</taxon>
        <taxon>Cucumis</taxon>
    </lineage>
</organism>
<reference evidence="1 2" key="1">
    <citation type="journal article" date="2009" name="Nat. Genet.">
        <title>The genome of the cucumber, Cucumis sativus L.</title>
        <authorList>
            <person name="Huang S."/>
            <person name="Li R."/>
            <person name="Zhang Z."/>
            <person name="Li L."/>
            <person name="Gu X."/>
            <person name="Fan W."/>
            <person name="Lucas W.J."/>
            <person name="Wang X."/>
            <person name="Xie B."/>
            <person name="Ni P."/>
            <person name="Ren Y."/>
            <person name="Zhu H."/>
            <person name="Li J."/>
            <person name="Lin K."/>
            <person name="Jin W."/>
            <person name="Fei Z."/>
            <person name="Li G."/>
            <person name="Staub J."/>
            <person name="Kilian A."/>
            <person name="van der Vossen E.A."/>
            <person name="Wu Y."/>
            <person name="Guo J."/>
            <person name="He J."/>
            <person name="Jia Z."/>
            <person name="Ren Y."/>
            <person name="Tian G."/>
            <person name="Lu Y."/>
            <person name="Ruan J."/>
            <person name="Qian W."/>
            <person name="Wang M."/>
            <person name="Huang Q."/>
            <person name="Li B."/>
            <person name="Xuan Z."/>
            <person name="Cao J."/>
            <person name="Asan"/>
            <person name="Wu Z."/>
            <person name="Zhang J."/>
            <person name="Cai Q."/>
            <person name="Bai Y."/>
            <person name="Zhao B."/>
            <person name="Han Y."/>
            <person name="Li Y."/>
            <person name="Li X."/>
            <person name="Wang S."/>
            <person name="Shi Q."/>
            <person name="Liu S."/>
            <person name="Cho W.K."/>
            <person name="Kim J.Y."/>
            <person name="Xu Y."/>
            <person name="Heller-Uszynska K."/>
            <person name="Miao H."/>
            <person name="Cheng Z."/>
            <person name="Zhang S."/>
            <person name="Wu J."/>
            <person name="Yang Y."/>
            <person name="Kang H."/>
            <person name="Li M."/>
            <person name="Liang H."/>
            <person name="Ren X."/>
            <person name="Shi Z."/>
            <person name="Wen M."/>
            <person name="Jian M."/>
            <person name="Yang H."/>
            <person name="Zhang G."/>
            <person name="Yang Z."/>
            <person name="Chen R."/>
            <person name="Liu S."/>
            <person name="Li J."/>
            <person name="Ma L."/>
            <person name="Liu H."/>
            <person name="Zhou Y."/>
            <person name="Zhao J."/>
            <person name="Fang X."/>
            <person name="Li G."/>
            <person name="Fang L."/>
            <person name="Li Y."/>
            <person name="Liu D."/>
            <person name="Zheng H."/>
            <person name="Zhang Y."/>
            <person name="Qin N."/>
            <person name="Li Z."/>
            <person name="Yang G."/>
            <person name="Yang S."/>
            <person name="Bolund L."/>
            <person name="Kristiansen K."/>
            <person name="Zheng H."/>
            <person name="Li S."/>
            <person name="Zhang X."/>
            <person name="Yang H."/>
            <person name="Wang J."/>
            <person name="Sun R."/>
            <person name="Zhang B."/>
            <person name="Jiang S."/>
            <person name="Wang J."/>
            <person name="Du Y."/>
            <person name="Li S."/>
        </authorList>
    </citation>
    <scope>NUCLEOTIDE SEQUENCE [LARGE SCALE GENOMIC DNA]</scope>
    <source>
        <strain evidence="2">cv. 9930</strain>
    </source>
</reference>
<proteinExistence type="predicted"/>
<sequence>MLMVSPSCSWSFSRASFPCSSIESLSSPPLLNINSSVLFFFSFASLPDFLRTSLSNILLFCFLRIPRPFSHTSRFPPSRRRFSSSFPLGVTSVSISGSTS</sequence>
<gene>
    <name evidence="1" type="ORF">Csa_1G537535</name>
</gene>
<reference evidence="1 2" key="2">
    <citation type="journal article" date="2009" name="PLoS ONE">
        <title>An integrated genetic and cytogenetic map of the cucumber genome.</title>
        <authorList>
            <person name="Ren Y."/>
            <person name="Zhang Z."/>
            <person name="Liu J."/>
            <person name="Staub J.E."/>
            <person name="Han Y."/>
            <person name="Cheng Z."/>
            <person name="Li X."/>
            <person name="Lu J."/>
            <person name="Miao H."/>
            <person name="Kang H."/>
            <person name="Xie B."/>
            <person name="Gu X."/>
            <person name="Wang X."/>
            <person name="Du Y."/>
            <person name="Jin W."/>
            <person name="Huang S."/>
        </authorList>
    </citation>
    <scope>NUCLEOTIDE SEQUENCE [LARGE SCALE GENOMIC DNA]</scope>
    <source>
        <strain evidence="2">cv. 9930</strain>
    </source>
</reference>
<dbReference type="Proteomes" id="UP000029981">
    <property type="component" value="Chromosome 1"/>
</dbReference>
<reference evidence="1 2" key="4">
    <citation type="journal article" date="2011" name="BMC Genomics">
        <title>RNA-Seq improves annotation of protein-coding genes in the cucumber genome.</title>
        <authorList>
            <person name="Li Z."/>
            <person name="Zhang Z."/>
            <person name="Yan P."/>
            <person name="Huang S."/>
            <person name="Fei Z."/>
            <person name="Lin K."/>
        </authorList>
    </citation>
    <scope>NUCLEOTIDE SEQUENCE [LARGE SCALE GENOMIC DNA]</scope>
    <source>
        <strain evidence="2">cv. 9930</strain>
    </source>
</reference>
<keyword evidence="2" id="KW-1185">Reference proteome</keyword>
<evidence type="ECO:0000313" key="2">
    <source>
        <dbReference type="Proteomes" id="UP000029981"/>
    </source>
</evidence>
<protein>
    <submittedName>
        <fullName evidence="1">Uncharacterized protein</fullName>
    </submittedName>
</protein>
<dbReference type="AlphaFoldDB" id="A0A0A0LVG6"/>
<dbReference type="EMBL" id="CM002922">
    <property type="protein sequence ID" value="KGN65905.1"/>
    <property type="molecule type" value="Genomic_DNA"/>
</dbReference>